<evidence type="ECO:0000313" key="2">
    <source>
        <dbReference type="EMBL" id="PAT36237.1"/>
    </source>
</evidence>
<dbReference type="EMBL" id="NSJF01000001">
    <property type="protein sequence ID" value="PAT36237.1"/>
    <property type="molecule type" value="Genomic_DNA"/>
</dbReference>
<sequence length="139" mass="15207">MLSPVAQELIIGLLSGLAMGPLGLVLWPLSIWACERLLRGFGQDSFAAFLLHFLWGALTLLAWIGLPILTVQWLLVHWGIQGMEVHAVWSAYRPVSAAAHMSFAGALAGLALAWRLGRVASIGRLAQRCKAWLERRLGL</sequence>
<feature type="transmembrane region" description="Helical" evidence="1">
    <location>
        <begin position="95"/>
        <end position="114"/>
    </location>
</feature>
<name>A0A2A2AEL9_9BURK</name>
<accession>A0A2A2AEL9</accession>
<reference evidence="2 3" key="1">
    <citation type="submission" date="2017-08" db="EMBL/GenBank/DDBJ databases">
        <title>WGS of Clinical strains of the CDC Group NO-1 linked to zoonotic infections in humans.</title>
        <authorList>
            <person name="Bernier A.-M."/>
            <person name="Bernard K."/>
        </authorList>
    </citation>
    <scope>NUCLEOTIDE SEQUENCE [LARGE SCALE GENOMIC DNA]</scope>
    <source>
        <strain evidence="2 3">NML03-0146</strain>
    </source>
</reference>
<feature type="transmembrane region" description="Helical" evidence="1">
    <location>
        <begin position="12"/>
        <end position="34"/>
    </location>
</feature>
<proteinExistence type="predicted"/>
<evidence type="ECO:0000256" key="1">
    <source>
        <dbReference type="SAM" id="Phobius"/>
    </source>
</evidence>
<gene>
    <name evidence="2" type="ORF">CK620_03280</name>
</gene>
<feature type="transmembrane region" description="Helical" evidence="1">
    <location>
        <begin position="46"/>
        <end position="75"/>
    </location>
</feature>
<dbReference type="Proteomes" id="UP000217999">
    <property type="component" value="Unassembled WGS sequence"/>
</dbReference>
<organism evidence="2 3">
    <name type="scientific">Vandammella animalimorsus</name>
    <dbReference type="NCBI Taxonomy" id="2029117"/>
    <lineage>
        <taxon>Bacteria</taxon>
        <taxon>Pseudomonadati</taxon>
        <taxon>Pseudomonadota</taxon>
        <taxon>Betaproteobacteria</taxon>
        <taxon>Burkholderiales</taxon>
        <taxon>Comamonadaceae</taxon>
        <taxon>Vandammella</taxon>
    </lineage>
</organism>
<evidence type="ECO:0000313" key="3">
    <source>
        <dbReference type="Proteomes" id="UP000217999"/>
    </source>
</evidence>
<comment type="caution">
    <text evidence="2">The sequence shown here is derived from an EMBL/GenBank/DDBJ whole genome shotgun (WGS) entry which is preliminary data.</text>
</comment>
<dbReference type="AlphaFoldDB" id="A0A2A2AEL9"/>
<protein>
    <submittedName>
        <fullName evidence="2">Uncharacterized protein</fullName>
    </submittedName>
</protein>
<keyword evidence="1" id="KW-0472">Membrane</keyword>
<keyword evidence="1" id="KW-1133">Transmembrane helix</keyword>
<keyword evidence="1" id="KW-0812">Transmembrane</keyword>